<name>A0A8H7RGE5_9FUNG</name>
<keyword evidence="2" id="KW-1185">Reference proteome</keyword>
<evidence type="ECO:0000313" key="1">
    <source>
        <dbReference type="EMBL" id="KAG2210025.1"/>
    </source>
</evidence>
<gene>
    <name evidence="1" type="ORF">INT47_003461</name>
</gene>
<dbReference type="Proteomes" id="UP000603453">
    <property type="component" value="Unassembled WGS sequence"/>
</dbReference>
<accession>A0A8H7RGE5</accession>
<dbReference type="EMBL" id="JAEPRD010000013">
    <property type="protein sequence ID" value="KAG2210025.1"/>
    <property type="molecule type" value="Genomic_DNA"/>
</dbReference>
<reference evidence="1" key="1">
    <citation type="submission" date="2020-12" db="EMBL/GenBank/DDBJ databases">
        <title>Metabolic potential, ecology and presence of endohyphal bacteria is reflected in genomic diversity of Mucoromycotina.</title>
        <authorList>
            <person name="Muszewska A."/>
            <person name="Okrasinska A."/>
            <person name="Steczkiewicz K."/>
            <person name="Drgas O."/>
            <person name="Orlowska M."/>
            <person name="Perlinska-Lenart U."/>
            <person name="Aleksandrzak-Piekarczyk T."/>
            <person name="Szatraj K."/>
            <person name="Zielenkiewicz U."/>
            <person name="Pilsyk S."/>
            <person name="Malc E."/>
            <person name="Mieczkowski P."/>
            <person name="Kruszewska J.S."/>
            <person name="Biernat P."/>
            <person name="Pawlowska J."/>
        </authorList>
    </citation>
    <scope>NUCLEOTIDE SEQUENCE</scope>
    <source>
        <strain evidence="1">WA0000017839</strain>
    </source>
</reference>
<proteinExistence type="predicted"/>
<organism evidence="1 2">
    <name type="scientific">Mucor saturninus</name>
    <dbReference type="NCBI Taxonomy" id="64648"/>
    <lineage>
        <taxon>Eukaryota</taxon>
        <taxon>Fungi</taxon>
        <taxon>Fungi incertae sedis</taxon>
        <taxon>Mucoromycota</taxon>
        <taxon>Mucoromycotina</taxon>
        <taxon>Mucoromycetes</taxon>
        <taxon>Mucorales</taxon>
        <taxon>Mucorineae</taxon>
        <taxon>Mucoraceae</taxon>
        <taxon>Mucor</taxon>
    </lineage>
</organism>
<evidence type="ECO:0000313" key="2">
    <source>
        <dbReference type="Proteomes" id="UP000603453"/>
    </source>
</evidence>
<protein>
    <submittedName>
        <fullName evidence="1">Uncharacterized protein</fullName>
    </submittedName>
</protein>
<dbReference type="AlphaFoldDB" id="A0A8H7RGE5"/>
<comment type="caution">
    <text evidence="1">The sequence shown here is derived from an EMBL/GenBank/DDBJ whole genome shotgun (WGS) entry which is preliminary data.</text>
</comment>
<sequence>MKCSISELSHPSEGSDNNCPDVYCPKGNFTASTCVYSETLNKTDNTLASKYECSKRDFCSLTCSQITSDYDKFLDTSIYNSAERGSISYGCSNGNLTGNLGVAEFESWDQKPVVSFAAKNQLSLLLPALLLVLYLPFIKRIFGN</sequence>